<sequence length="330" mass="38672">MKVFSIYIKKQGGKILFYLLFSAVFFCLFFLYQIPLHAAVYAVFVGSAFGIAVLIFQFIKFRQKYVQLERAVSQKEFLPENLPKAEVGLEAEYEKLVERLYENIQNMENIYNEKELDMLEYYTLWVHQIKTPIASMYLKLQGEDSEFSREIGTDLMRIEQYVEMVLCYLRLDSSEKDYVFREYSLDSIIKQAVRRFAPQFIRKKIKLEYETTNAVILTDEKWLLFVLEQLLSNSLKYTKPGGCISLQWKPPQLLVVKDTGIGIAKEDLPRIFEKGYTGYNGREDKKASGIGLYLCKRICEKLGYGIWAESEIHKGTEMILDLKRKKLEIE</sequence>
<dbReference type="PROSITE" id="PS50109">
    <property type="entry name" value="HIS_KIN"/>
    <property type="match status" value="1"/>
</dbReference>
<evidence type="ECO:0000256" key="4">
    <source>
        <dbReference type="ARBA" id="ARBA00022475"/>
    </source>
</evidence>
<dbReference type="AlphaFoldDB" id="A0A6N2TRG7"/>
<keyword evidence="4" id="KW-1003">Cell membrane</keyword>
<evidence type="ECO:0000256" key="2">
    <source>
        <dbReference type="ARBA" id="ARBA00004651"/>
    </source>
</evidence>
<evidence type="ECO:0000256" key="8">
    <source>
        <dbReference type="ARBA" id="ARBA00022989"/>
    </source>
</evidence>
<reference evidence="14" key="1">
    <citation type="submission" date="2019-11" db="EMBL/GenBank/DDBJ databases">
        <authorList>
            <person name="Feng L."/>
        </authorList>
    </citation>
    <scope>NUCLEOTIDE SEQUENCE</scope>
    <source>
        <strain evidence="14">BhanseniiLFYP23</strain>
    </source>
</reference>
<evidence type="ECO:0000256" key="7">
    <source>
        <dbReference type="ARBA" id="ARBA00022777"/>
    </source>
</evidence>
<evidence type="ECO:0000256" key="3">
    <source>
        <dbReference type="ARBA" id="ARBA00012438"/>
    </source>
</evidence>
<keyword evidence="11" id="KW-0175">Coiled coil</keyword>
<evidence type="ECO:0000256" key="12">
    <source>
        <dbReference type="SAM" id="Phobius"/>
    </source>
</evidence>
<feature type="transmembrane region" description="Helical" evidence="12">
    <location>
        <begin position="38"/>
        <end position="59"/>
    </location>
</feature>
<organism evidence="14">
    <name type="scientific">Blautia hansenii</name>
    <name type="common">Ruminococcus hansenii</name>
    <dbReference type="NCBI Taxonomy" id="1322"/>
    <lineage>
        <taxon>Bacteria</taxon>
        <taxon>Bacillati</taxon>
        <taxon>Bacillota</taxon>
        <taxon>Clostridia</taxon>
        <taxon>Lachnospirales</taxon>
        <taxon>Lachnospiraceae</taxon>
        <taxon>Blautia</taxon>
    </lineage>
</organism>
<dbReference type="SUPFAM" id="SSF55874">
    <property type="entry name" value="ATPase domain of HSP90 chaperone/DNA topoisomerase II/histidine kinase"/>
    <property type="match status" value="1"/>
</dbReference>
<dbReference type="Gene3D" id="3.30.565.10">
    <property type="entry name" value="Histidine kinase-like ATPase, C-terminal domain"/>
    <property type="match status" value="1"/>
</dbReference>
<evidence type="ECO:0000256" key="1">
    <source>
        <dbReference type="ARBA" id="ARBA00000085"/>
    </source>
</evidence>
<comment type="catalytic activity">
    <reaction evidence="1">
        <text>ATP + protein L-histidine = ADP + protein N-phospho-L-histidine.</text>
        <dbReference type="EC" id="2.7.13.3"/>
    </reaction>
</comment>
<dbReference type="GO" id="GO:0004721">
    <property type="term" value="F:phosphoprotein phosphatase activity"/>
    <property type="evidence" value="ECO:0007669"/>
    <property type="project" value="TreeGrafter"/>
</dbReference>
<dbReference type="InterPro" id="IPR005467">
    <property type="entry name" value="His_kinase_dom"/>
</dbReference>
<dbReference type="RefSeq" id="WP_156342380.1">
    <property type="nucleotide sequence ID" value="NZ_CACRSY010000012.1"/>
</dbReference>
<proteinExistence type="predicted"/>
<protein>
    <recommendedName>
        <fullName evidence="3">histidine kinase</fullName>
        <ecNumber evidence="3">2.7.13.3</ecNumber>
    </recommendedName>
</protein>
<dbReference type="Pfam" id="PF02518">
    <property type="entry name" value="HATPase_c"/>
    <property type="match status" value="1"/>
</dbReference>
<comment type="subcellular location">
    <subcellularLocation>
        <location evidence="2">Cell membrane</location>
        <topology evidence="2">Multi-pass membrane protein</topology>
    </subcellularLocation>
</comment>
<keyword evidence="5 14" id="KW-0808">Transferase</keyword>
<dbReference type="PANTHER" id="PTHR45453:SF2">
    <property type="entry name" value="HISTIDINE KINASE"/>
    <property type="match status" value="1"/>
</dbReference>
<keyword evidence="9" id="KW-0902">Two-component regulatory system</keyword>
<name>A0A6N2TRG7_BLAHA</name>
<feature type="coiled-coil region" evidence="11">
    <location>
        <begin position="90"/>
        <end position="117"/>
    </location>
</feature>
<dbReference type="GO" id="GO:0000155">
    <property type="term" value="F:phosphorelay sensor kinase activity"/>
    <property type="evidence" value="ECO:0007669"/>
    <property type="project" value="TreeGrafter"/>
</dbReference>
<keyword evidence="6 12" id="KW-0812">Transmembrane</keyword>
<dbReference type="InterPro" id="IPR050351">
    <property type="entry name" value="BphY/WalK/GraS-like"/>
</dbReference>
<evidence type="ECO:0000256" key="6">
    <source>
        <dbReference type="ARBA" id="ARBA00022692"/>
    </source>
</evidence>
<feature type="domain" description="Histidine kinase" evidence="13">
    <location>
        <begin position="124"/>
        <end position="326"/>
    </location>
</feature>
<dbReference type="SMART" id="SM00387">
    <property type="entry name" value="HATPase_c"/>
    <property type="match status" value="1"/>
</dbReference>
<accession>A0A6N2TRG7</accession>
<evidence type="ECO:0000256" key="10">
    <source>
        <dbReference type="ARBA" id="ARBA00023136"/>
    </source>
</evidence>
<dbReference type="InterPro" id="IPR036890">
    <property type="entry name" value="HATPase_C_sf"/>
</dbReference>
<evidence type="ECO:0000313" key="14">
    <source>
        <dbReference type="EMBL" id="VYT07947.1"/>
    </source>
</evidence>
<evidence type="ECO:0000256" key="9">
    <source>
        <dbReference type="ARBA" id="ARBA00023012"/>
    </source>
</evidence>
<keyword evidence="8 12" id="KW-1133">Transmembrane helix</keyword>
<evidence type="ECO:0000259" key="13">
    <source>
        <dbReference type="PROSITE" id="PS50109"/>
    </source>
</evidence>
<dbReference type="EMBL" id="CACRSY010000012">
    <property type="protein sequence ID" value="VYT07947.1"/>
    <property type="molecule type" value="Genomic_DNA"/>
</dbReference>
<evidence type="ECO:0000256" key="11">
    <source>
        <dbReference type="SAM" id="Coils"/>
    </source>
</evidence>
<dbReference type="GO" id="GO:0005886">
    <property type="term" value="C:plasma membrane"/>
    <property type="evidence" value="ECO:0007669"/>
    <property type="project" value="UniProtKB-SubCell"/>
</dbReference>
<dbReference type="PRINTS" id="PR00344">
    <property type="entry name" value="BCTRLSENSOR"/>
</dbReference>
<keyword evidence="7 14" id="KW-0418">Kinase</keyword>
<dbReference type="InterPro" id="IPR003594">
    <property type="entry name" value="HATPase_dom"/>
</dbReference>
<gene>
    <name evidence="14" type="primary">graS_1</name>
    <name evidence="14" type="ORF">BHLFYP23_00064</name>
</gene>
<dbReference type="InterPro" id="IPR004358">
    <property type="entry name" value="Sig_transdc_His_kin-like_C"/>
</dbReference>
<keyword evidence="10 12" id="KW-0472">Membrane</keyword>
<feature type="transmembrane region" description="Helical" evidence="12">
    <location>
        <begin position="12"/>
        <end position="32"/>
    </location>
</feature>
<dbReference type="GO" id="GO:0016036">
    <property type="term" value="P:cellular response to phosphate starvation"/>
    <property type="evidence" value="ECO:0007669"/>
    <property type="project" value="TreeGrafter"/>
</dbReference>
<dbReference type="PANTHER" id="PTHR45453">
    <property type="entry name" value="PHOSPHATE REGULON SENSOR PROTEIN PHOR"/>
    <property type="match status" value="1"/>
</dbReference>
<dbReference type="EC" id="2.7.13.3" evidence="3"/>
<evidence type="ECO:0000256" key="5">
    <source>
        <dbReference type="ARBA" id="ARBA00022679"/>
    </source>
</evidence>